<dbReference type="Gene3D" id="2.120.10.80">
    <property type="entry name" value="Kelch-type beta propeller"/>
    <property type="match status" value="1"/>
</dbReference>
<dbReference type="InterPro" id="IPR015915">
    <property type="entry name" value="Kelch-typ_b-propeller"/>
</dbReference>
<dbReference type="InterPro" id="IPR011333">
    <property type="entry name" value="SKP1/BTB/POZ_sf"/>
</dbReference>
<dbReference type="PANTHER" id="PTHR43503">
    <property type="entry name" value="MCG48959-RELATED"/>
    <property type="match status" value="1"/>
</dbReference>
<dbReference type="PANTHER" id="PTHR43503:SF2">
    <property type="entry name" value="NEGATIVE REGULATOR OF SPORULATION MDS3-RELATED"/>
    <property type="match status" value="1"/>
</dbReference>
<keyword evidence="2" id="KW-0677">Repeat</keyword>
<evidence type="ECO:0000256" key="1">
    <source>
        <dbReference type="ARBA" id="ARBA00022441"/>
    </source>
</evidence>
<feature type="compositionally biased region" description="Polar residues" evidence="3">
    <location>
        <begin position="1033"/>
        <end position="1051"/>
    </location>
</feature>
<feature type="compositionally biased region" description="Low complexity" evidence="3">
    <location>
        <begin position="986"/>
        <end position="1001"/>
    </location>
</feature>
<dbReference type="Proteomes" id="UP001583186">
    <property type="component" value="Unassembled WGS sequence"/>
</dbReference>
<accession>A0ABR3YM39</accession>
<feature type="region of interest" description="Disordered" evidence="3">
    <location>
        <begin position="46"/>
        <end position="277"/>
    </location>
</feature>
<protein>
    <recommendedName>
        <fullName evidence="6">Regulatory protein</fullName>
    </recommendedName>
</protein>
<feature type="compositionally biased region" description="Pro residues" evidence="3">
    <location>
        <begin position="118"/>
        <end position="128"/>
    </location>
</feature>
<feature type="region of interest" description="Disordered" evidence="3">
    <location>
        <begin position="980"/>
        <end position="1003"/>
    </location>
</feature>
<feature type="compositionally biased region" description="Low complexity" evidence="3">
    <location>
        <begin position="146"/>
        <end position="158"/>
    </location>
</feature>
<evidence type="ECO:0000256" key="2">
    <source>
        <dbReference type="ARBA" id="ARBA00022737"/>
    </source>
</evidence>
<feature type="compositionally biased region" description="Low complexity" evidence="3">
    <location>
        <begin position="1016"/>
        <end position="1032"/>
    </location>
</feature>
<feature type="compositionally biased region" description="Polar residues" evidence="3">
    <location>
        <begin position="779"/>
        <end position="794"/>
    </location>
</feature>
<feature type="compositionally biased region" description="Polar residues" evidence="3">
    <location>
        <begin position="55"/>
        <end position="65"/>
    </location>
</feature>
<feature type="compositionally biased region" description="Low complexity" evidence="3">
    <location>
        <begin position="798"/>
        <end position="828"/>
    </location>
</feature>
<keyword evidence="5" id="KW-1185">Reference proteome</keyword>
<reference evidence="4 5" key="1">
    <citation type="journal article" date="2024" name="IMA Fungus">
        <title>IMA Genome - F19 : A genome assembly and annotation guide to empower mycologists, including annotated draft genome sequences of Ceratocystis pirilliformis, Diaporthe australafricana, Fusarium ophioides, Paecilomyces lecythidis, and Sporothrix stenoceras.</title>
        <authorList>
            <person name="Aylward J."/>
            <person name="Wilson A.M."/>
            <person name="Visagie C.M."/>
            <person name="Spraker J."/>
            <person name="Barnes I."/>
            <person name="Buitendag C."/>
            <person name="Ceriani C."/>
            <person name="Del Mar Angel L."/>
            <person name="du Plessis D."/>
            <person name="Fuchs T."/>
            <person name="Gasser K."/>
            <person name="Kramer D."/>
            <person name="Li W."/>
            <person name="Munsamy K."/>
            <person name="Piso A."/>
            <person name="Price J.L."/>
            <person name="Sonnekus B."/>
            <person name="Thomas C."/>
            <person name="van der Nest A."/>
            <person name="van Dijk A."/>
            <person name="van Heerden A."/>
            <person name="van Vuuren N."/>
            <person name="Yilmaz N."/>
            <person name="Duong T.A."/>
            <person name="van der Merwe N.A."/>
            <person name="Wingfield M.J."/>
            <person name="Wingfield B.D."/>
        </authorList>
    </citation>
    <scope>NUCLEOTIDE SEQUENCE [LARGE SCALE GENOMIC DNA]</scope>
    <source>
        <strain evidence="4 5">CMW 5346</strain>
    </source>
</reference>
<feature type="region of interest" description="Disordered" evidence="3">
    <location>
        <begin position="1016"/>
        <end position="1062"/>
    </location>
</feature>
<feature type="region of interest" description="Disordered" evidence="3">
    <location>
        <begin position="779"/>
        <end position="839"/>
    </location>
</feature>
<keyword evidence="1" id="KW-0880">Kelch repeat</keyword>
<proteinExistence type="predicted"/>
<evidence type="ECO:0000313" key="4">
    <source>
        <dbReference type="EMBL" id="KAL1889263.1"/>
    </source>
</evidence>
<feature type="compositionally biased region" description="Low complexity" evidence="3">
    <location>
        <begin position="256"/>
        <end position="267"/>
    </location>
</feature>
<feature type="region of interest" description="Disordered" evidence="3">
    <location>
        <begin position="1090"/>
        <end position="1111"/>
    </location>
</feature>
<sequence length="1111" mass="118544">MDSYSEHDDSDSRYFDSETDDHRALQSAKSTADLFSGVYRGFKKITPGRDELSRFTRQSATTHRNSPPPPSQFVLKPYAPGSEDQPLGSAPISGYRPSPSHYQHARSLSLQNSLEKPLPQPPQAPPSFPLLSSATPGPASSQIRFAASSGSLASIQSSDAEDDDYNHYNNSYNMDNSRTSTMDSASSAEQGYYQPNNAGAGPSPAIGMDPSMNNSQSSITDDERHNMASRNNGPLSAGPSPQPQSSSRGTPGGGSNQAASGGNANPPQQSGGSSAHLSGLMCNVHRTTGREPHPLVGATTTILGDKLYVFGGRILSRSRPASLTSDLYELDLIRRHWTKLETSGDIPPPRYFHSMCALGDSKMVCYGGMSPQQSANGSSPQDQQQDVTVMSDIYIYDVPTKKWTYIQTQETPQGRYAHCACILPSSATFSSHRAPLSALQHNPSTGTNEGRIGINIDGTGGAEMIVVGGQDGANHYIEQISVFNLRSLKWTSTEPLGKSCGAYRSVVAPLPPSVTARIGRANAPNANPNIRPEMGGISQEAREPGSSMLVYSNYNFLDVKLELQIRSPDGTLTEKPMAGTYTPPGLRFPNGGVIDTHFVVSGTYLTSSKQEYALWALDLRNLTWSRIDAGGSVFSQGSWNRGVLWNRRNSFVILGNRKRSLVDDYNHRRINFTNVCMVELEAFGFYDNPRKTTPMSGFVSASSPYTNPGLSLARKAGSTAGGRFHSRASEDLGEKALAMRELADMDILCIGGERIPVNSRIVARRWGPYFVQLLREGTATQDGSEPSGVRSTPVSAMRSSSITITPSSRNTMESTMSMGSQMTNSSSSIGKPPSTPGTSLSGISAVNVGPMSPAVDPATINTAPTPRTLPPNSRPRCLYLPHTYLTVQALLHFLYTSSLPSPANQLCTPQILCSLLQIARPYRIDGLLEAVVERLHALLDSRNAAAVFNATAMAAGGGRGIDGTLNPNFFVPSGLDVLSPLDPTMQSPSQSQSDQQLPGSDASGLAARTAGLQINTSTASSTASGSAARPSSGELSATTSVSGSEWSSEMGDNSERGQREVWSGELSSVIGLQKRGLKGLMEGRRLRERTGTNTGMAGPNNARVGLGIASG</sequence>
<feature type="region of interest" description="Disordered" evidence="3">
    <location>
        <begin position="1"/>
        <end position="22"/>
    </location>
</feature>
<dbReference type="Gene3D" id="3.30.710.10">
    <property type="entry name" value="Potassium Channel Kv1.1, Chain A"/>
    <property type="match status" value="1"/>
</dbReference>
<evidence type="ECO:0000313" key="5">
    <source>
        <dbReference type="Proteomes" id="UP001583186"/>
    </source>
</evidence>
<gene>
    <name evidence="4" type="ORF">Sste5346_009018</name>
</gene>
<evidence type="ECO:0000256" key="3">
    <source>
        <dbReference type="SAM" id="MobiDB-lite"/>
    </source>
</evidence>
<dbReference type="SUPFAM" id="SSF117281">
    <property type="entry name" value="Kelch motif"/>
    <property type="match status" value="1"/>
</dbReference>
<name>A0ABR3YM39_9PEZI</name>
<feature type="compositionally biased region" description="Low complexity" evidence="3">
    <location>
        <begin position="233"/>
        <end position="249"/>
    </location>
</feature>
<dbReference type="Pfam" id="PF24681">
    <property type="entry name" value="Kelch_KLHDC2_KLHL20_DRC7"/>
    <property type="match status" value="1"/>
</dbReference>
<organism evidence="4 5">
    <name type="scientific">Sporothrix stenoceras</name>
    <dbReference type="NCBI Taxonomy" id="5173"/>
    <lineage>
        <taxon>Eukaryota</taxon>
        <taxon>Fungi</taxon>
        <taxon>Dikarya</taxon>
        <taxon>Ascomycota</taxon>
        <taxon>Pezizomycotina</taxon>
        <taxon>Sordariomycetes</taxon>
        <taxon>Sordariomycetidae</taxon>
        <taxon>Ophiostomatales</taxon>
        <taxon>Ophiostomataceae</taxon>
        <taxon>Sporothrix</taxon>
    </lineage>
</organism>
<comment type="caution">
    <text evidence="4">The sequence shown here is derived from an EMBL/GenBank/DDBJ whole genome shotgun (WGS) entry which is preliminary data.</text>
</comment>
<feature type="compositionally biased region" description="Low complexity" evidence="3">
    <location>
        <begin position="167"/>
        <end position="176"/>
    </location>
</feature>
<evidence type="ECO:0008006" key="6">
    <source>
        <dbReference type="Google" id="ProtNLM"/>
    </source>
</evidence>
<feature type="compositionally biased region" description="Polar residues" evidence="3">
    <location>
        <begin position="177"/>
        <end position="197"/>
    </location>
</feature>
<dbReference type="EMBL" id="JAWCUI010000077">
    <property type="protein sequence ID" value="KAL1889263.1"/>
    <property type="molecule type" value="Genomic_DNA"/>
</dbReference>